<protein>
    <submittedName>
        <fullName evidence="1">Uncharacterized protein</fullName>
    </submittedName>
</protein>
<organism evidence="1">
    <name type="scientific">Trypanosoma vivax (strain Y486)</name>
    <dbReference type="NCBI Taxonomy" id="1055687"/>
    <lineage>
        <taxon>Eukaryota</taxon>
        <taxon>Discoba</taxon>
        <taxon>Euglenozoa</taxon>
        <taxon>Kinetoplastea</taxon>
        <taxon>Metakinetoplastina</taxon>
        <taxon>Trypanosomatida</taxon>
        <taxon>Trypanosomatidae</taxon>
        <taxon>Trypanosoma</taxon>
        <taxon>Duttonella</taxon>
    </lineage>
</organism>
<dbReference type="OMA" id="SWESTAY"/>
<gene>
    <name evidence="1" type="ORF">TVY486_1001800</name>
</gene>
<accession>G0U5H6</accession>
<dbReference type="AlphaFoldDB" id="G0U5H6"/>
<reference evidence="1" key="1">
    <citation type="journal article" date="2012" name="Proc. Natl. Acad. Sci. U.S.A.">
        <title>Antigenic diversity is generated by distinct evolutionary mechanisms in African trypanosome species.</title>
        <authorList>
            <person name="Jackson A.P."/>
            <person name="Berry A."/>
            <person name="Aslett M."/>
            <person name="Allison H.C."/>
            <person name="Burton P."/>
            <person name="Vavrova-Anderson J."/>
            <person name="Brown R."/>
            <person name="Browne H."/>
            <person name="Corton N."/>
            <person name="Hauser H."/>
            <person name="Gamble J."/>
            <person name="Gilderthorp R."/>
            <person name="Marcello L."/>
            <person name="McQuillan J."/>
            <person name="Otto T.D."/>
            <person name="Quail M.A."/>
            <person name="Sanders M.J."/>
            <person name="van Tonder A."/>
            <person name="Ginger M.L."/>
            <person name="Field M.C."/>
            <person name="Barry J.D."/>
            <person name="Hertz-Fowler C."/>
            <person name="Berriman M."/>
        </authorList>
    </citation>
    <scope>NUCLEOTIDE SEQUENCE</scope>
    <source>
        <strain evidence="1">Y486</strain>
    </source>
</reference>
<evidence type="ECO:0000313" key="1">
    <source>
        <dbReference type="EMBL" id="CCC51127.1"/>
    </source>
</evidence>
<sequence>MRTLSSCHQAVNEIEVFLRAIGETQRHWAKRIAAQEAKVRRYMMIEDHCRKKLRKSVLRVANVQLKYLVSTDPLGSMEVKLPPPGAFNAFHIPTERVSGFSVFVMARLHVFPTLLSDVPRINFIADLLTAWEILPPSRKEAYELIAKRIREFGDGAPHRAFGEGAWRSSCRRCEVTNGGDDLVAAEARAYGYFVRRGKEQLQAAVGPMRNALWSAIAAAEWGSLTKRQRRCFLPP</sequence>
<dbReference type="VEuPathDB" id="TriTrypDB:TvY486_1001800"/>
<name>G0U5H6_TRYVY</name>
<proteinExistence type="predicted"/>
<dbReference type="EMBL" id="HE573026">
    <property type="protein sequence ID" value="CCC51127.1"/>
    <property type="molecule type" value="Genomic_DNA"/>
</dbReference>